<organism evidence="2 3">
    <name type="scientific">Helianthus annuus</name>
    <name type="common">Common sunflower</name>
    <dbReference type="NCBI Taxonomy" id="4232"/>
    <lineage>
        <taxon>Eukaryota</taxon>
        <taxon>Viridiplantae</taxon>
        <taxon>Streptophyta</taxon>
        <taxon>Embryophyta</taxon>
        <taxon>Tracheophyta</taxon>
        <taxon>Spermatophyta</taxon>
        <taxon>Magnoliopsida</taxon>
        <taxon>eudicotyledons</taxon>
        <taxon>Gunneridae</taxon>
        <taxon>Pentapetalae</taxon>
        <taxon>asterids</taxon>
        <taxon>campanulids</taxon>
        <taxon>Asterales</taxon>
        <taxon>Asteraceae</taxon>
        <taxon>Asteroideae</taxon>
        <taxon>Heliantheae alliance</taxon>
        <taxon>Heliantheae</taxon>
        <taxon>Helianthus</taxon>
    </lineage>
</organism>
<feature type="compositionally biased region" description="Gly residues" evidence="1">
    <location>
        <begin position="58"/>
        <end position="67"/>
    </location>
</feature>
<evidence type="ECO:0000313" key="3">
    <source>
        <dbReference type="Proteomes" id="UP000215914"/>
    </source>
</evidence>
<protein>
    <submittedName>
        <fullName evidence="2">Uncharacterized protein</fullName>
    </submittedName>
</protein>
<evidence type="ECO:0000256" key="1">
    <source>
        <dbReference type="SAM" id="MobiDB-lite"/>
    </source>
</evidence>
<proteinExistence type="predicted"/>
<name>A0A9K3HFT2_HELAN</name>
<reference evidence="2" key="2">
    <citation type="submission" date="2020-06" db="EMBL/GenBank/DDBJ databases">
        <title>Helianthus annuus Genome sequencing and assembly Release 2.</title>
        <authorList>
            <person name="Gouzy J."/>
            <person name="Langlade N."/>
            <person name="Munos S."/>
        </authorList>
    </citation>
    <scope>NUCLEOTIDE SEQUENCE</scope>
    <source>
        <tissue evidence="2">Leaves</tissue>
    </source>
</reference>
<feature type="region of interest" description="Disordered" evidence="1">
    <location>
        <begin position="54"/>
        <end position="86"/>
    </location>
</feature>
<dbReference type="EMBL" id="MNCJ02000327">
    <property type="protein sequence ID" value="KAF5777528.1"/>
    <property type="molecule type" value="Genomic_DNA"/>
</dbReference>
<accession>A0A9K3HFT2</accession>
<keyword evidence="3" id="KW-1185">Reference proteome</keyword>
<reference evidence="2" key="1">
    <citation type="journal article" date="2017" name="Nature">
        <title>The sunflower genome provides insights into oil metabolism, flowering and Asterid evolution.</title>
        <authorList>
            <person name="Badouin H."/>
            <person name="Gouzy J."/>
            <person name="Grassa C.J."/>
            <person name="Murat F."/>
            <person name="Staton S.E."/>
            <person name="Cottret L."/>
            <person name="Lelandais-Briere C."/>
            <person name="Owens G.L."/>
            <person name="Carrere S."/>
            <person name="Mayjonade B."/>
            <person name="Legrand L."/>
            <person name="Gill N."/>
            <person name="Kane N.C."/>
            <person name="Bowers J.E."/>
            <person name="Hubner S."/>
            <person name="Bellec A."/>
            <person name="Berard A."/>
            <person name="Berges H."/>
            <person name="Blanchet N."/>
            <person name="Boniface M.C."/>
            <person name="Brunel D."/>
            <person name="Catrice O."/>
            <person name="Chaidir N."/>
            <person name="Claudel C."/>
            <person name="Donnadieu C."/>
            <person name="Faraut T."/>
            <person name="Fievet G."/>
            <person name="Helmstetter N."/>
            <person name="King M."/>
            <person name="Knapp S.J."/>
            <person name="Lai Z."/>
            <person name="Le Paslier M.C."/>
            <person name="Lippi Y."/>
            <person name="Lorenzon L."/>
            <person name="Mandel J.R."/>
            <person name="Marage G."/>
            <person name="Marchand G."/>
            <person name="Marquand E."/>
            <person name="Bret-Mestries E."/>
            <person name="Morien E."/>
            <person name="Nambeesan S."/>
            <person name="Nguyen T."/>
            <person name="Pegot-Espagnet P."/>
            <person name="Pouilly N."/>
            <person name="Raftis F."/>
            <person name="Sallet E."/>
            <person name="Schiex T."/>
            <person name="Thomas J."/>
            <person name="Vandecasteele C."/>
            <person name="Vares D."/>
            <person name="Vear F."/>
            <person name="Vautrin S."/>
            <person name="Crespi M."/>
            <person name="Mangin B."/>
            <person name="Burke J.M."/>
            <person name="Salse J."/>
            <person name="Munos S."/>
            <person name="Vincourt P."/>
            <person name="Rieseberg L.H."/>
            <person name="Langlade N.B."/>
        </authorList>
    </citation>
    <scope>NUCLEOTIDE SEQUENCE</scope>
    <source>
        <tissue evidence="2">Leaves</tissue>
    </source>
</reference>
<evidence type="ECO:0000313" key="2">
    <source>
        <dbReference type="EMBL" id="KAF5777528.1"/>
    </source>
</evidence>
<dbReference type="Gramene" id="mRNA:HanXRQr2_Chr12g0536741">
    <property type="protein sequence ID" value="CDS:HanXRQr2_Chr12g0536741.1"/>
    <property type="gene ID" value="HanXRQr2_Chr12g0536741"/>
</dbReference>
<gene>
    <name evidence="2" type="ORF">HanXRQr2_Chr12g0536741</name>
</gene>
<sequence>MIAVKIGKKPRAVDISQITPPTSPPSRTVGLTPPRGGVEVNVEGGEGFAEGMFEVGDAAGGDGGGDGGGDRGKGVEVQMESSETTP</sequence>
<feature type="region of interest" description="Disordered" evidence="1">
    <location>
        <begin position="15"/>
        <end position="35"/>
    </location>
</feature>
<comment type="caution">
    <text evidence="2">The sequence shown here is derived from an EMBL/GenBank/DDBJ whole genome shotgun (WGS) entry which is preliminary data.</text>
</comment>
<dbReference type="Proteomes" id="UP000215914">
    <property type="component" value="Unassembled WGS sequence"/>
</dbReference>
<dbReference type="AlphaFoldDB" id="A0A9K3HFT2"/>